<evidence type="ECO:0000313" key="2">
    <source>
        <dbReference type="Proteomes" id="UP000192582"/>
    </source>
</evidence>
<sequence>MPLVSRLMAEYRVSCPGLRPALIGKRLLHAARPGNRRYGLPVRSREVAVDMPAPEQFAVLPSVRLLHTGLGTHRRGGRRSASPSVGAVPPALTIWTAVPFPNALIHDVPENIEV</sequence>
<dbReference type="Proteomes" id="UP000192582">
    <property type="component" value="Unassembled WGS sequence"/>
</dbReference>
<keyword evidence="2" id="KW-1185">Reference proteome</keyword>
<gene>
    <name evidence="1" type="ORF">SAMN00790413_06076</name>
</gene>
<accession>A0A1W1VW88</accession>
<proteinExistence type="predicted"/>
<dbReference type="EMBL" id="FWWU01000011">
    <property type="protein sequence ID" value="SMB97596.1"/>
    <property type="molecule type" value="Genomic_DNA"/>
</dbReference>
<name>A0A1W1VW88_9DEIO</name>
<dbReference type="AlphaFoldDB" id="A0A1W1VW88"/>
<protein>
    <submittedName>
        <fullName evidence="1">Uncharacterized protein</fullName>
    </submittedName>
</protein>
<reference evidence="1 2" key="1">
    <citation type="submission" date="2017-04" db="EMBL/GenBank/DDBJ databases">
        <authorList>
            <person name="Afonso C.L."/>
            <person name="Miller P.J."/>
            <person name="Scott M.A."/>
            <person name="Spackman E."/>
            <person name="Goraichik I."/>
            <person name="Dimitrov K.M."/>
            <person name="Suarez D.L."/>
            <person name="Swayne D.E."/>
        </authorList>
    </citation>
    <scope>NUCLEOTIDE SEQUENCE [LARGE SCALE GENOMIC DNA]</scope>
    <source>
        <strain evidence="1 2">KR-140</strain>
    </source>
</reference>
<evidence type="ECO:0000313" key="1">
    <source>
        <dbReference type="EMBL" id="SMB97596.1"/>
    </source>
</evidence>
<organism evidence="1 2">
    <name type="scientific">Deinococcus hopiensis KR-140</name>
    <dbReference type="NCBI Taxonomy" id="695939"/>
    <lineage>
        <taxon>Bacteria</taxon>
        <taxon>Thermotogati</taxon>
        <taxon>Deinococcota</taxon>
        <taxon>Deinococci</taxon>
        <taxon>Deinococcales</taxon>
        <taxon>Deinococcaceae</taxon>
        <taxon>Deinococcus</taxon>
    </lineage>
</organism>